<dbReference type="GO" id="GO:0016618">
    <property type="term" value="F:hydroxypyruvate reductase [NAD(P)H] activity"/>
    <property type="evidence" value="ECO:0007669"/>
    <property type="project" value="TreeGrafter"/>
</dbReference>
<dbReference type="RefSeq" id="WP_113888892.1">
    <property type="nucleotide sequence ID" value="NZ_QNRK01000008.1"/>
</dbReference>
<proteinExistence type="predicted"/>
<keyword evidence="5" id="KW-1185">Reference proteome</keyword>
<evidence type="ECO:0000259" key="3">
    <source>
        <dbReference type="Pfam" id="PF02826"/>
    </source>
</evidence>
<dbReference type="GO" id="GO:0005829">
    <property type="term" value="C:cytosol"/>
    <property type="evidence" value="ECO:0007669"/>
    <property type="project" value="TreeGrafter"/>
</dbReference>
<dbReference type="EMBL" id="QNRK01000008">
    <property type="protein sequence ID" value="RBP15595.1"/>
    <property type="molecule type" value="Genomic_DNA"/>
</dbReference>
<dbReference type="AlphaFoldDB" id="A0A366FPF7"/>
<keyword evidence="2" id="KW-0520">NAD</keyword>
<comment type="caution">
    <text evidence="4">The sequence shown here is derived from an EMBL/GenBank/DDBJ whole genome shotgun (WGS) entry which is preliminary data.</text>
</comment>
<evidence type="ECO:0000256" key="1">
    <source>
        <dbReference type="ARBA" id="ARBA00023002"/>
    </source>
</evidence>
<dbReference type="GO" id="GO:0030267">
    <property type="term" value="F:glyoxylate reductase (NADPH) activity"/>
    <property type="evidence" value="ECO:0007669"/>
    <property type="project" value="TreeGrafter"/>
</dbReference>
<dbReference type="Pfam" id="PF02826">
    <property type="entry name" value="2-Hacid_dh_C"/>
    <property type="match status" value="1"/>
</dbReference>
<sequence>MTKPLIVVDPQPRGLTEIFDPALWRRLETLGELAAHDGPGRMPAERFEALLPEMALLIGQSDMPGERLARAQKLRAIINVETNFLQNVDYDVCFERGVHVLAPSSAFARPVAEMTLGLLIDLCRGITTADRAMRRGDEKWLLDGAAGCFSLYGARVGLIGFGDLARAFVPLVRPFGCTVKAYDPWVSAHFMEGFGVEAASLDEILAESQAIVVFASVTSENQGFLGKREFDRVTPGAVMLLMSRAGVVDFPEFLRAIEDGKFRAATDVFPVEPAPPDDPARRVEALVLSPHRAGAMTDSLLEIGRQTVADAELILRGLPPLSCRRAQRETVARSRSKPIERS</sequence>
<evidence type="ECO:0000256" key="2">
    <source>
        <dbReference type="ARBA" id="ARBA00023027"/>
    </source>
</evidence>
<keyword evidence="1" id="KW-0560">Oxidoreductase</keyword>
<dbReference type="SUPFAM" id="SSF52283">
    <property type="entry name" value="Formate/glycerate dehydrogenase catalytic domain-like"/>
    <property type="match status" value="1"/>
</dbReference>
<name>A0A366FPF7_9HYPH</name>
<dbReference type="SUPFAM" id="SSF51735">
    <property type="entry name" value="NAD(P)-binding Rossmann-fold domains"/>
    <property type="match status" value="1"/>
</dbReference>
<accession>A0A366FPF7</accession>
<feature type="domain" description="D-isomer specific 2-hydroxyacid dehydrogenase NAD-binding" evidence="3">
    <location>
        <begin position="116"/>
        <end position="293"/>
    </location>
</feature>
<dbReference type="PANTHER" id="PTHR10996:SF178">
    <property type="entry name" value="2-HYDROXYACID DEHYDROGENASE YGL185C-RELATED"/>
    <property type="match status" value="1"/>
</dbReference>
<dbReference type="InterPro" id="IPR006140">
    <property type="entry name" value="D-isomer_DH_NAD-bd"/>
</dbReference>
<evidence type="ECO:0000313" key="5">
    <source>
        <dbReference type="Proteomes" id="UP000253529"/>
    </source>
</evidence>
<dbReference type="OrthoDB" id="7681356at2"/>
<dbReference type="GO" id="GO:0051287">
    <property type="term" value="F:NAD binding"/>
    <property type="evidence" value="ECO:0007669"/>
    <property type="project" value="InterPro"/>
</dbReference>
<dbReference type="InterPro" id="IPR050223">
    <property type="entry name" value="D-isomer_2-hydroxyacid_DH"/>
</dbReference>
<reference evidence="4 5" key="1">
    <citation type="submission" date="2018-06" db="EMBL/GenBank/DDBJ databases">
        <title>Genomic Encyclopedia of Type Strains, Phase IV (KMG-IV): sequencing the most valuable type-strain genomes for metagenomic binning, comparative biology and taxonomic classification.</title>
        <authorList>
            <person name="Goeker M."/>
        </authorList>
    </citation>
    <scope>NUCLEOTIDE SEQUENCE [LARGE SCALE GENOMIC DNA]</scope>
    <source>
        <strain evidence="4 5">DSM 24875</strain>
    </source>
</reference>
<gene>
    <name evidence="4" type="ORF">DFR50_108152</name>
</gene>
<dbReference type="Gene3D" id="3.40.50.720">
    <property type="entry name" value="NAD(P)-binding Rossmann-like Domain"/>
    <property type="match status" value="2"/>
</dbReference>
<dbReference type="InterPro" id="IPR036291">
    <property type="entry name" value="NAD(P)-bd_dom_sf"/>
</dbReference>
<evidence type="ECO:0000313" key="4">
    <source>
        <dbReference type="EMBL" id="RBP15595.1"/>
    </source>
</evidence>
<dbReference type="Proteomes" id="UP000253529">
    <property type="component" value="Unassembled WGS sequence"/>
</dbReference>
<dbReference type="CDD" id="cd12167">
    <property type="entry name" value="2-Hacid_dh_8"/>
    <property type="match status" value="1"/>
</dbReference>
<organism evidence="4 5">
    <name type="scientific">Roseiarcus fermentans</name>
    <dbReference type="NCBI Taxonomy" id="1473586"/>
    <lineage>
        <taxon>Bacteria</taxon>
        <taxon>Pseudomonadati</taxon>
        <taxon>Pseudomonadota</taxon>
        <taxon>Alphaproteobacteria</taxon>
        <taxon>Hyphomicrobiales</taxon>
        <taxon>Roseiarcaceae</taxon>
        <taxon>Roseiarcus</taxon>
    </lineage>
</organism>
<dbReference type="PANTHER" id="PTHR10996">
    <property type="entry name" value="2-HYDROXYACID DEHYDROGENASE-RELATED"/>
    <property type="match status" value="1"/>
</dbReference>
<protein>
    <submittedName>
        <fullName evidence="4">Phosphoglycerate dehydrogenase-like enzyme</fullName>
    </submittedName>
</protein>